<comment type="caution">
    <text evidence="1">The sequence shown here is derived from an EMBL/GenBank/DDBJ whole genome shotgun (WGS) entry which is preliminary data.</text>
</comment>
<feature type="non-terminal residue" evidence="1">
    <location>
        <position position="136"/>
    </location>
</feature>
<dbReference type="InterPro" id="IPR015223">
    <property type="entry name" value="MipZ"/>
</dbReference>
<dbReference type="Pfam" id="PF09140">
    <property type="entry name" value="MipZ"/>
    <property type="match status" value="1"/>
</dbReference>
<evidence type="ECO:0008006" key="2">
    <source>
        <dbReference type="Google" id="ProtNLM"/>
    </source>
</evidence>
<organism evidence="1">
    <name type="scientific">termite gut metagenome</name>
    <dbReference type="NCBI Taxonomy" id="433724"/>
    <lineage>
        <taxon>unclassified sequences</taxon>
        <taxon>metagenomes</taxon>
        <taxon>organismal metagenomes</taxon>
    </lineage>
</organism>
<dbReference type="Gene3D" id="3.40.50.300">
    <property type="entry name" value="P-loop containing nucleotide triphosphate hydrolases"/>
    <property type="match status" value="1"/>
</dbReference>
<dbReference type="AlphaFoldDB" id="A0A5J4P7D2"/>
<dbReference type="InterPro" id="IPR027417">
    <property type="entry name" value="P-loop_NTPase"/>
</dbReference>
<dbReference type="CDD" id="cd02042">
    <property type="entry name" value="ParAB_family"/>
    <property type="match status" value="1"/>
</dbReference>
<sequence>MNDSTNHQEKNPVYISFCTQKGGAGKSVFTTLAASYLHYEKGYNVAVIDCDYPQWSIHKMRKREAEQLQANAFYQRKAEVLFQKLNKPAYPVVPSMPEKAMTRVSEFLANESEGYELVLFDLPGTVNNESVVEILF</sequence>
<evidence type="ECO:0000313" key="1">
    <source>
        <dbReference type="EMBL" id="KAA6304960.1"/>
    </source>
</evidence>
<dbReference type="InterPro" id="IPR050678">
    <property type="entry name" value="DNA_Partitioning_ATPase"/>
</dbReference>
<dbReference type="EMBL" id="SNRY01011087">
    <property type="protein sequence ID" value="KAA6304960.1"/>
    <property type="molecule type" value="Genomic_DNA"/>
</dbReference>
<dbReference type="SUPFAM" id="SSF52540">
    <property type="entry name" value="P-loop containing nucleoside triphosphate hydrolases"/>
    <property type="match status" value="1"/>
</dbReference>
<reference evidence="1" key="1">
    <citation type="submission" date="2019-03" db="EMBL/GenBank/DDBJ databases">
        <title>Single cell metagenomics reveals metabolic interactions within the superorganism composed of flagellate Streblomastix strix and complex community of Bacteroidetes bacteria on its surface.</title>
        <authorList>
            <person name="Treitli S.C."/>
            <person name="Kolisko M."/>
            <person name="Husnik F."/>
            <person name="Keeling P."/>
            <person name="Hampl V."/>
        </authorList>
    </citation>
    <scope>NUCLEOTIDE SEQUENCE</scope>
    <source>
        <strain evidence="1">STM</strain>
    </source>
</reference>
<accession>A0A5J4P7D2</accession>
<name>A0A5J4P7D2_9ZZZZ</name>
<proteinExistence type="predicted"/>
<dbReference type="PANTHER" id="PTHR13696:SF52">
    <property type="entry name" value="PARA FAMILY PROTEIN CT_582"/>
    <property type="match status" value="1"/>
</dbReference>
<protein>
    <recommendedName>
        <fullName evidence="2">Iron-sulfur cluster carrier protein</fullName>
    </recommendedName>
</protein>
<gene>
    <name evidence="1" type="ORF">EZS27_043388</name>
</gene>
<dbReference type="PANTHER" id="PTHR13696">
    <property type="entry name" value="P-LOOP CONTAINING NUCLEOSIDE TRIPHOSPHATE HYDROLASE"/>
    <property type="match status" value="1"/>
</dbReference>